<protein>
    <submittedName>
        <fullName evidence="3">Uncharacterized protein</fullName>
    </submittedName>
</protein>
<organism evidence="3 4">
    <name type="scientific">Aspergillus lucknowensis</name>
    <dbReference type="NCBI Taxonomy" id="176173"/>
    <lineage>
        <taxon>Eukaryota</taxon>
        <taxon>Fungi</taxon>
        <taxon>Dikarya</taxon>
        <taxon>Ascomycota</taxon>
        <taxon>Pezizomycotina</taxon>
        <taxon>Eurotiomycetes</taxon>
        <taxon>Eurotiomycetidae</taxon>
        <taxon>Eurotiales</taxon>
        <taxon>Aspergillaceae</taxon>
        <taxon>Aspergillus</taxon>
        <taxon>Aspergillus subgen. Nidulantes</taxon>
    </lineage>
</organism>
<sequence length="531" mass="56235">MQTTHASYKSGVKMNRYLFLLLVGAWLSIALDFDIEDFRDPVSPTSHLALSPDDDGLGLLEAQAEPEAAFDFLSDAKMLADSDSGVFLSSNGVFDDMGVNMDMWEESDEEDGDLLARQTRRCPPATYLCPNGRCCRTGLTCVGSVCCPGGKTAQCGTRGCYNPGTGEVCCGGTGRYCPRGYDCVSGGCCPRGTKPCGSGCYDPKTQVCCGGSGNTCPASATCVPGGCCPKGMKKCGDGCYDPKTQICCGQSGTTCPVSATCVPGGKCCPKGMKQCGNTKCYDPATQSCCPANSGLCSRQSGGGSCALDTVCPKDMTCVDGNQCCPEGHQRCGKKGCYNPETEKCCSDTGETCPKDYDCNKGSGDCCPQGMIKCGRDKCYDPKTSICCQDAVQSKNWACTRGLQCCVASEGCFDAKTQRCCADPSGPCDIDGACCAGKCCAKGYMCDKNKKCRKRSDPRPKTTKTCKKPTPARTPPTPMVTIPFVYDPRRRLHQSADPSSNEVFEISNRAVLMNMCQGMKNLNGGKPRSKPN</sequence>
<dbReference type="RefSeq" id="XP_070883800.1">
    <property type="nucleotide sequence ID" value="XM_071025438.1"/>
</dbReference>
<comment type="caution">
    <text evidence="3">The sequence shown here is derived from an EMBL/GenBank/DDBJ whole genome shotgun (WGS) entry which is preliminary data.</text>
</comment>
<dbReference type="EMBL" id="JBFXLQ010000037">
    <property type="protein sequence ID" value="KAL2864821.1"/>
    <property type="molecule type" value="Genomic_DNA"/>
</dbReference>
<evidence type="ECO:0000313" key="4">
    <source>
        <dbReference type="Proteomes" id="UP001610432"/>
    </source>
</evidence>
<name>A0ABR4LK19_9EURO</name>
<dbReference type="Proteomes" id="UP001610432">
    <property type="component" value="Unassembled WGS sequence"/>
</dbReference>
<accession>A0ABR4LK19</accession>
<reference evidence="3 4" key="1">
    <citation type="submission" date="2024-07" db="EMBL/GenBank/DDBJ databases">
        <title>Section-level genome sequencing and comparative genomics of Aspergillus sections Usti and Cavernicolus.</title>
        <authorList>
            <consortium name="Lawrence Berkeley National Laboratory"/>
            <person name="Nybo J.L."/>
            <person name="Vesth T.C."/>
            <person name="Theobald S."/>
            <person name="Frisvad J.C."/>
            <person name="Larsen T.O."/>
            <person name="Kjaerboelling I."/>
            <person name="Rothschild-Mancinelli K."/>
            <person name="Lyhne E.K."/>
            <person name="Kogle M.E."/>
            <person name="Barry K."/>
            <person name="Clum A."/>
            <person name="Na H."/>
            <person name="Ledsgaard L."/>
            <person name="Lin J."/>
            <person name="Lipzen A."/>
            <person name="Kuo A."/>
            <person name="Riley R."/>
            <person name="Mondo S."/>
            <person name="Labutti K."/>
            <person name="Haridas S."/>
            <person name="Pangalinan J."/>
            <person name="Salamov A.A."/>
            <person name="Simmons B.A."/>
            <person name="Magnuson J.K."/>
            <person name="Chen J."/>
            <person name="Drula E."/>
            <person name="Henrissat B."/>
            <person name="Wiebenga A."/>
            <person name="Lubbers R.J."/>
            <person name="Gomes A.C."/>
            <person name="Macurrencykelacurrency M.R."/>
            <person name="Stajich J."/>
            <person name="Grigoriev I.V."/>
            <person name="Mortensen U.H."/>
            <person name="De Vries R.P."/>
            <person name="Baker S.E."/>
            <person name="Andersen M.R."/>
        </authorList>
    </citation>
    <scope>NUCLEOTIDE SEQUENCE [LARGE SCALE GENOMIC DNA]</scope>
    <source>
        <strain evidence="3 4">CBS 449.75</strain>
    </source>
</reference>
<keyword evidence="4" id="KW-1185">Reference proteome</keyword>
<evidence type="ECO:0000256" key="2">
    <source>
        <dbReference type="SAM" id="MobiDB-lite"/>
    </source>
</evidence>
<gene>
    <name evidence="3" type="ORF">BJX67DRAFT_199509</name>
</gene>
<evidence type="ECO:0000256" key="1">
    <source>
        <dbReference type="ARBA" id="ARBA00023157"/>
    </source>
</evidence>
<dbReference type="GeneID" id="98140510"/>
<evidence type="ECO:0000313" key="3">
    <source>
        <dbReference type="EMBL" id="KAL2864821.1"/>
    </source>
</evidence>
<dbReference type="PRINTS" id="PR00261">
    <property type="entry name" value="LDLRECEPTOR"/>
</dbReference>
<feature type="region of interest" description="Disordered" evidence="2">
    <location>
        <begin position="453"/>
        <end position="478"/>
    </location>
</feature>
<dbReference type="InterPro" id="IPR002172">
    <property type="entry name" value="LDrepeatLR_classA_rpt"/>
</dbReference>
<proteinExistence type="predicted"/>
<keyword evidence="1" id="KW-1015">Disulfide bond</keyword>